<evidence type="ECO:0000259" key="7">
    <source>
        <dbReference type="PROSITE" id="PS50923"/>
    </source>
</evidence>
<evidence type="ECO:0000256" key="5">
    <source>
        <dbReference type="PROSITE-ProRule" id="PRU00302"/>
    </source>
</evidence>
<dbReference type="InterPro" id="IPR035976">
    <property type="entry name" value="Sushi/SCR/CCP_sf"/>
</dbReference>
<evidence type="ECO:0000256" key="2">
    <source>
        <dbReference type="ARBA" id="ARBA00022729"/>
    </source>
</evidence>
<sequence length="107" mass="11311">ATQQSPLLSSLSGSHSGESLPLSSGNQIIVRFTTIGPLTSKGFHFVYQAVPRTSATQCSSVPEPRFGKRIGNEFAVGSVVFFECNPGYILHGSVSIRCDAVPNALAQ</sequence>
<dbReference type="SUPFAM" id="SSF57535">
    <property type="entry name" value="Complement control module/SCR domain"/>
    <property type="match status" value="1"/>
</dbReference>
<gene>
    <name evidence="8" type="ORF">SPARVUS_LOCUS16016786</name>
</gene>
<dbReference type="InterPro" id="IPR035914">
    <property type="entry name" value="Sperma_CUB_dom_sf"/>
</dbReference>
<dbReference type="PANTHER" id="PTHR45656:SF4">
    <property type="entry name" value="PROTEIN CBR-CLEC-78"/>
    <property type="match status" value="1"/>
</dbReference>
<keyword evidence="2" id="KW-0732">Signal</keyword>
<evidence type="ECO:0000313" key="9">
    <source>
        <dbReference type="Proteomes" id="UP001162483"/>
    </source>
</evidence>
<feature type="domain" description="Sushi" evidence="7">
    <location>
        <begin position="56"/>
        <end position="107"/>
    </location>
</feature>
<accession>A0ABN9HK17</accession>
<comment type="caution">
    <text evidence="8">The sequence shown here is derived from an EMBL/GenBank/DDBJ whole genome shotgun (WGS) entry which is preliminary data.</text>
</comment>
<evidence type="ECO:0000313" key="8">
    <source>
        <dbReference type="EMBL" id="CAI9620685.1"/>
    </source>
</evidence>
<feature type="non-terminal residue" evidence="8">
    <location>
        <position position="107"/>
    </location>
</feature>
<reference evidence="8" key="1">
    <citation type="submission" date="2023-05" db="EMBL/GenBank/DDBJ databases">
        <authorList>
            <person name="Stuckert A."/>
        </authorList>
    </citation>
    <scope>NUCLEOTIDE SEQUENCE</scope>
</reference>
<evidence type="ECO:0000256" key="1">
    <source>
        <dbReference type="ARBA" id="ARBA00022659"/>
    </source>
</evidence>
<dbReference type="EMBL" id="CATNWA010020979">
    <property type="protein sequence ID" value="CAI9620685.1"/>
    <property type="molecule type" value="Genomic_DNA"/>
</dbReference>
<organism evidence="8 9">
    <name type="scientific">Staurois parvus</name>
    <dbReference type="NCBI Taxonomy" id="386267"/>
    <lineage>
        <taxon>Eukaryota</taxon>
        <taxon>Metazoa</taxon>
        <taxon>Chordata</taxon>
        <taxon>Craniata</taxon>
        <taxon>Vertebrata</taxon>
        <taxon>Euteleostomi</taxon>
        <taxon>Amphibia</taxon>
        <taxon>Batrachia</taxon>
        <taxon>Anura</taxon>
        <taxon>Neobatrachia</taxon>
        <taxon>Ranoidea</taxon>
        <taxon>Ranidae</taxon>
        <taxon>Staurois</taxon>
    </lineage>
</organism>
<dbReference type="InterPro" id="IPR000436">
    <property type="entry name" value="Sushi_SCR_CCP_dom"/>
</dbReference>
<dbReference type="PANTHER" id="PTHR45656">
    <property type="entry name" value="PROTEIN CBR-CLEC-78"/>
    <property type="match status" value="1"/>
</dbReference>
<dbReference type="Proteomes" id="UP001162483">
    <property type="component" value="Unassembled WGS sequence"/>
</dbReference>
<name>A0ABN9HK17_9NEOB</name>
<comment type="caution">
    <text evidence="5">Lacks conserved residue(s) required for the propagation of feature annotation.</text>
</comment>
<evidence type="ECO:0000256" key="4">
    <source>
        <dbReference type="ARBA" id="ARBA00023157"/>
    </source>
</evidence>
<dbReference type="Pfam" id="PF00084">
    <property type="entry name" value="Sushi"/>
    <property type="match status" value="1"/>
</dbReference>
<evidence type="ECO:0000256" key="3">
    <source>
        <dbReference type="ARBA" id="ARBA00022737"/>
    </source>
</evidence>
<dbReference type="SMART" id="SM00032">
    <property type="entry name" value="CCP"/>
    <property type="match status" value="1"/>
</dbReference>
<dbReference type="PROSITE" id="PS50923">
    <property type="entry name" value="SUSHI"/>
    <property type="match status" value="1"/>
</dbReference>
<dbReference type="SUPFAM" id="SSF49854">
    <property type="entry name" value="Spermadhesin, CUB domain"/>
    <property type="match status" value="1"/>
</dbReference>
<dbReference type="InterPro" id="IPR051277">
    <property type="entry name" value="SEZ6_CSMD_C4BPB_Regulators"/>
</dbReference>
<feature type="region of interest" description="Disordered" evidence="6">
    <location>
        <begin position="1"/>
        <end position="22"/>
    </location>
</feature>
<dbReference type="CDD" id="cd00033">
    <property type="entry name" value="CCP"/>
    <property type="match status" value="1"/>
</dbReference>
<keyword evidence="3" id="KW-0677">Repeat</keyword>
<evidence type="ECO:0000256" key="6">
    <source>
        <dbReference type="SAM" id="MobiDB-lite"/>
    </source>
</evidence>
<proteinExistence type="predicted"/>
<feature type="non-terminal residue" evidence="8">
    <location>
        <position position="1"/>
    </location>
</feature>
<keyword evidence="4" id="KW-1015">Disulfide bond</keyword>
<keyword evidence="1 5" id="KW-0768">Sushi</keyword>
<dbReference type="Gene3D" id="2.10.70.10">
    <property type="entry name" value="Complement Module, domain 1"/>
    <property type="match status" value="1"/>
</dbReference>
<protein>
    <recommendedName>
        <fullName evidence="7">Sushi domain-containing protein</fullName>
    </recommendedName>
</protein>
<keyword evidence="9" id="KW-1185">Reference proteome</keyword>